<dbReference type="PANTHER" id="PTHR46347:SF1">
    <property type="entry name" value="RING_FYVE_PHD ZINC FINGER SUPERFAMILY PROTEIN"/>
    <property type="match status" value="1"/>
</dbReference>
<dbReference type="Proteomes" id="UP000799772">
    <property type="component" value="Unassembled WGS sequence"/>
</dbReference>
<keyword evidence="5" id="KW-0472">Membrane</keyword>
<dbReference type="Gene3D" id="3.30.40.10">
    <property type="entry name" value="Zinc/RING finger domain, C3HC4 (zinc finger)"/>
    <property type="match status" value="1"/>
</dbReference>
<keyword evidence="5" id="KW-1133">Transmembrane helix</keyword>
<evidence type="ECO:0000256" key="4">
    <source>
        <dbReference type="SAM" id="MobiDB-lite"/>
    </source>
</evidence>
<dbReference type="InterPro" id="IPR013083">
    <property type="entry name" value="Znf_RING/FYVE/PHD"/>
</dbReference>
<evidence type="ECO:0000313" key="8">
    <source>
        <dbReference type="Proteomes" id="UP000799772"/>
    </source>
</evidence>
<organism evidence="7 8">
    <name type="scientific">Rhizodiscina lignyota</name>
    <dbReference type="NCBI Taxonomy" id="1504668"/>
    <lineage>
        <taxon>Eukaryota</taxon>
        <taxon>Fungi</taxon>
        <taxon>Dikarya</taxon>
        <taxon>Ascomycota</taxon>
        <taxon>Pezizomycotina</taxon>
        <taxon>Dothideomycetes</taxon>
        <taxon>Pleosporomycetidae</taxon>
        <taxon>Aulographales</taxon>
        <taxon>Rhizodiscinaceae</taxon>
        <taxon>Rhizodiscina</taxon>
    </lineage>
</organism>
<evidence type="ECO:0000313" key="7">
    <source>
        <dbReference type="EMBL" id="KAF2093166.1"/>
    </source>
</evidence>
<evidence type="ECO:0000256" key="5">
    <source>
        <dbReference type="SAM" id="Phobius"/>
    </source>
</evidence>
<dbReference type="SUPFAM" id="SSF57850">
    <property type="entry name" value="RING/U-box"/>
    <property type="match status" value="1"/>
</dbReference>
<keyword evidence="5" id="KW-0812">Transmembrane</keyword>
<feature type="compositionally biased region" description="Low complexity" evidence="4">
    <location>
        <begin position="32"/>
        <end position="47"/>
    </location>
</feature>
<dbReference type="GO" id="GO:0008270">
    <property type="term" value="F:zinc ion binding"/>
    <property type="evidence" value="ECO:0007669"/>
    <property type="project" value="UniProtKB-KW"/>
</dbReference>
<dbReference type="OrthoDB" id="264354at2759"/>
<gene>
    <name evidence="7" type="ORF">NA57DRAFT_48886</name>
</gene>
<feature type="domain" description="RING-CH-type" evidence="6">
    <location>
        <begin position="56"/>
        <end position="147"/>
    </location>
</feature>
<dbReference type="PROSITE" id="PS51292">
    <property type="entry name" value="ZF_RING_CH"/>
    <property type="match status" value="1"/>
</dbReference>
<dbReference type="EMBL" id="ML978139">
    <property type="protein sequence ID" value="KAF2093166.1"/>
    <property type="molecule type" value="Genomic_DNA"/>
</dbReference>
<dbReference type="InterPro" id="IPR011016">
    <property type="entry name" value="Znf_RING-CH"/>
</dbReference>
<feature type="transmembrane region" description="Helical" evidence="5">
    <location>
        <begin position="154"/>
        <end position="179"/>
    </location>
</feature>
<protein>
    <recommendedName>
        <fullName evidence="6">RING-CH-type domain-containing protein</fullName>
    </recommendedName>
</protein>
<dbReference type="Pfam" id="PF12906">
    <property type="entry name" value="RINGv"/>
    <property type="match status" value="1"/>
</dbReference>
<keyword evidence="8" id="KW-1185">Reference proteome</keyword>
<evidence type="ECO:0000256" key="3">
    <source>
        <dbReference type="ARBA" id="ARBA00022833"/>
    </source>
</evidence>
<evidence type="ECO:0000259" key="6">
    <source>
        <dbReference type="PROSITE" id="PS51292"/>
    </source>
</evidence>
<dbReference type="AlphaFoldDB" id="A0A9P4I7H2"/>
<evidence type="ECO:0000256" key="2">
    <source>
        <dbReference type="ARBA" id="ARBA00022771"/>
    </source>
</evidence>
<reference evidence="7" key="1">
    <citation type="journal article" date="2020" name="Stud. Mycol.">
        <title>101 Dothideomycetes genomes: a test case for predicting lifestyles and emergence of pathogens.</title>
        <authorList>
            <person name="Haridas S."/>
            <person name="Albert R."/>
            <person name="Binder M."/>
            <person name="Bloem J."/>
            <person name="Labutti K."/>
            <person name="Salamov A."/>
            <person name="Andreopoulos B."/>
            <person name="Baker S."/>
            <person name="Barry K."/>
            <person name="Bills G."/>
            <person name="Bluhm B."/>
            <person name="Cannon C."/>
            <person name="Castanera R."/>
            <person name="Culley D."/>
            <person name="Daum C."/>
            <person name="Ezra D."/>
            <person name="Gonzalez J."/>
            <person name="Henrissat B."/>
            <person name="Kuo A."/>
            <person name="Liang C."/>
            <person name="Lipzen A."/>
            <person name="Lutzoni F."/>
            <person name="Magnuson J."/>
            <person name="Mondo S."/>
            <person name="Nolan M."/>
            <person name="Ohm R."/>
            <person name="Pangilinan J."/>
            <person name="Park H.-J."/>
            <person name="Ramirez L."/>
            <person name="Alfaro M."/>
            <person name="Sun H."/>
            <person name="Tritt A."/>
            <person name="Yoshinaga Y."/>
            <person name="Zwiers L.-H."/>
            <person name="Turgeon B."/>
            <person name="Goodwin S."/>
            <person name="Spatafora J."/>
            <person name="Crous P."/>
            <person name="Grigoriev I."/>
        </authorList>
    </citation>
    <scope>NUCLEOTIDE SEQUENCE</scope>
    <source>
        <strain evidence="7">CBS 133067</strain>
    </source>
</reference>
<proteinExistence type="predicted"/>
<keyword evidence="2" id="KW-0863">Zinc-finger</keyword>
<accession>A0A9P4I7H2</accession>
<feature type="transmembrane region" description="Helical" evidence="5">
    <location>
        <begin position="262"/>
        <end position="279"/>
    </location>
</feature>
<sequence>MDTHQRKSAPGGWDWPDDIGESGRPGHTSSAEQNGTTQPPEPTGTTNDSNQRRKTRTHWPPRTCRICLETVQPTFHPPSETLPSMFQGGPNVTYESEEGRLIRPCKCKGSQRYVHDGCLQAWRHADPSYGRRNYWQCPTCGFRYRLDRMSWGRVISSTAAQIILTVTVLVFVMFILGFVGDYILDLYLDPWNTISPFGERPDYSLYDNDEPSTWIEHFLKGLASLGLLSFFKLFFSPTRFFFRWGGNYGRQGRTGRDRLADISWIMVVIGVVTFLWSVWKGTRALSRRYLNKVAERVLDVQGDDDDDDDD</sequence>
<comment type="caution">
    <text evidence="7">The sequence shown here is derived from an EMBL/GenBank/DDBJ whole genome shotgun (WGS) entry which is preliminary data.</text>
</comment>
<feature type="region of interest" description="Disordered" evidence="4">
    <location>
        <begin position="1"/>
        <end position="58"/>
    </location>
</feature>
<keyword evidence="1" id="KW-0479">Metal-binding</keyword>
<dbReference type="PANTHER" id="PTHR46347">
    <property type="entry name" value="RING/FYVE/PHD ZINC FINGER SUPERFAMILY PROTEIN"/>
    <property type="match status" value="1"/>
</dbReference>
<dbReference type="SMART" id="SM00744">
    <property type="entry name" value="RINGv"/>
    <property type="match status" value="1"/>
</dbReference>
<evidence type="ECO:0000256" key="1">
    <source>
        <dbReference type="ARBA" id="ARBA00022723"/>
    </source>
</evidence>
<dbReference type="CDD" id="cd16495">
    <property type="entry name" value="RING_CH-C4HC3_MARCH"/>
    <property type="match status" value="1"/>
</dbReference>
<keyword evidence="3" id="KW-0862">Zinc</keyword>
<name>A0A9P4I7H2_9PEZI</name>